<feature type="region of interest" description="Disordered" evidence="1">
    <location>
        <begin position="1"/>
        <end position="34"/>
    </location>
</feature>
<reference evidence="2" key="1">
    <citation type="journal article" date="2022" name="bioRxiv">
        <title>Sequencing and chromosome-scale assembly of the giantPleurodeles waltlgenome.</title>
        <authorList>
            <person name="Brown T."/>
            <person name="Elewa A."/>
            <person name="Iarovenko S."/>
            <person name="Subramanian E."/>
            <person name="Araus A.J."/>
            <person name="Petzold A."/>
            <person name="Susuki M."/>
            <person name="Suzuki K.-i.T."/>
            <person name="Hayashi T."/>
            <person name="Toyoda A."/>
            <person name="Oliveira C."/>
            <person name="Osipova E."/>
            <person name="Leigh N.D."/>
            <person name="Simon A."/>
            <person name="Yun M.H."/>
        </authorList>
    </citation>
    <scope>NUCLEOTIDE SEQUENCE</scope>
    <source>
        <strain evidence="2">20211129_DDA</strain>
        <tissue evidence="2">Liver</tissue>
    </source>
</reference>
<evidence type="ECO:0000256" key="1">
    <source>
        <dbReference type="SAM" id="MobiDB-lite"/>
    </source>
</evidence>
<gene>
    <name evidence="2" type="ORF">NDU88_003801</name>
</gene>
<evidence type="ECO:0000313" key="2">
    <source>
        <dbReference type="EMBL" id="KAJ1151014.1"/>
    </source>
</evidence>
<organism evidence="2 3">
    <name type="scientific">Pleurodeles waltl</name>
    <name type="common">Iberian ribbed newt</name>
    <dbReference type="NCBI Taxonomy" id="8319"/>
    <lineage>
        <taxon>Eukaryota</taxon>
        <taxon>Metazoa</taxon>
        <taxon>Chordata</taxon>
        <taxon>Craniata</taxon>
        <taxon>Vertebrata</taxon>
        <taxon>Euteleostomi</taxon>
        <taxon>Amphibia</taxon>
        <taxon>Batrachia</taxon>
        <taxon>Caudata</taxon>
        <taxon>Salamandroidea</taxon>
        <taxon>Salamandridae</taxon>
        <taxon>Pleurodelinae</taxon>
        <taxon>Pleurodeles</taxon>
    </lineage>
</organism>
<evidence type="ECO:0000313" key="3">
    <source>
        <dbReference type="Proteomes" id="UP001066276"/>
    </source>
</evidence>
<proteinExistence type="predicted"/>
<sequence>MPGRSIPATDTAHGTAIPPGQPIGDSSIGGRRPPYAVPSVVRPTGLPRALLLFRRPGGFWPICSAQELRTRALNPGTEGVRMVRERSPAMGGNM</sequence>
<accession>A0AAV7RF97</accession>
<protein>
    <submittedName>
        <fullName evidence="2">Uncharacterized protein</fullName>
    </submittedName>
</protein>
<comment type="caution">
    <text evidence="2">The sequence shown here is derived from an EMBL/GenBank/DDBJ whole genome shotgun (WGS) entry which is preliminary data.</text>
</comment>
<dbReference type="EMBL" id="JANPWB010000009">
    <property type="protein sequence ID" value="KAJ1151014.1"/>
    <property type="molecule type" value="Genomic_DNA"/>
</dbReference>
<dbReference type="AlphaFoldDB" id="A0AAV7RF97"/>
<name>A0AAV7RF97_PLEWA</name>
<dbReference type="Proteomes" id="UP001066276">
    <property type="component" value="Chromosome 5"/>
</dbReference>
<keyword evidence="3" id="KW-1185">Reference proteome</keyword>